<dbReference type="RefSeq" id="WP_372823984.1">
    <property type="nucleotide sequence ID" value="NZ_JARRIC010000003.1"/>
</dbReference>
<dbReference type="SUPFAM" id="SSF141694">
    <property type="entry name" value="AF2212/PG0164-like"/>
    <property type="match status" value="1"/>
</dbReference>
<evidence type="ECO:0000256" key="2">
    <source>
        <dbReference type="ARBA" id="ARBA00022649"/>
    </source>
</evidence>
<sequence length="60" mass="6786">MPIIVEAVYEGGVFKPLKKVNLKDGQKVKIKIELDVSKYYGVFGKASAKELKELEEEVQM</sequence>
<reference evidence="4 5" key="1">
    <citation type="submission" date="2023-03" db="EMBL/GenBank/DDBJ databases">
        <title>Speciation in Pyrococcus: adaptation to high temperature as a mechanism.</title>
        <authorList>
            <person name="Gu J."/>
        </authorList>
    </citation>
    <scope>NUCLEOTIDE SEQUENCE [LARGE SCALE GENOMIC DNA]</scope>
    <source>
        <strain evidence="4 5">LMOA34</strain>
    </source>
</reference>
<name>A0ABV4T842_9EURY</name>
<evidence type="ECO:0000313" key="5">
    <source>
        <dbReference type="Proteomes" id="UP001571980"/>
    </source>
</evidence>
<protein>
    <recommendedName>
        <fullName evidence="3">Antitoxin</fullName>
    </recommendedName>
</protein>
<comment type="function">
    <text evidence="3">Antitoxin component of a type II toxin-antitoxin (TA) system.</text>
</comment>
<dbReference type="Pfam" id="PF01954">
    <property type="entry name" value="AF2212-like"/>
    <property type="match status" value="1"/>
</dbReference>
<evidence type="ECO:0000256" key="3">
    <source>
        <dbReference type="RuleBase" id="RU368051"/>
    </source>
</evidence>
<dbReference type="InterPro" id="IPR008203">
    <property type="entry name" value="AF2212-like"/>
</dbReference>
<keyword evidence="2 3" id="KW-1277">Toxin-antitoxin system</keyword>
<comment type="similarity">
    <text evidence="1 3">Belongs to the UPF0165 family.</text>
</comment>
<accession>A0ABV4T842</accession>
<dbReference type="Proteomes" id="UP001571980">
    <property type="component" value="Unassembled WGS sequence"/>
</dbReference>
<comment type="caution">
    <text evidence="4">The sequence shown here is derived from an EMBL/GenBank/DDBJ whole genome shotgun (WGS) entry which is preliminary data.</text>
</comment>
<gene>
    <name evidence="4" type="ORF">P8X34_08710</name>
</gene>
<keyword evidence="5" id="KW-1185">Reference proteome</keyword>
<organism evidence="4 5">
    <name type="scientific">Pyrococcus kukulkanii</name>
    <dbReference type="NCBI Taxonomy" id="1609559"/>
    <lineage>
        <taxon>Archaea</taxon>
        <taxon>Methanobacteriati</taxon>
        <taxon>Methanobacteriota</taxon>
        <taxon>Thermococci</taxon>
        <taxon>Thermococcales</taxon>
        <taxon>Thermococcaceae</taxon>
        <taxon>Pyrococcus</taxon>
    </lineage>
</organism>
<dbReference type="InterPro" id="IPR024069">
    <property type="entry name" value="AF2212-like_dom_sf"/>
</dbReference>
<dbReference type="Gene3D" id="4.10.1150.10">
    <property type="entry name" value="AF2212/PG0164-like"/>
    <property type="match status" value="1"/>
</dbReference>
<evidence type="ECO:0000313" key="4">
    <source>
        <dbReference type="EMBL" id="MFA4804804.1"/>
    </source>
</evidence>
<proteinExistence type="inferred from homology"/>
<evidence type="ECO:0000256" key="1">
    <source>
        <dbReference type="ARBA" id="ARBA00006615"/>
    </source>
</evidence>
<dbReference type="EMBL" id="JARRIG010000005">
    <property type="protein sequence ID" value="MFA4804804.1"/>
    <property type="molecule type" value="Genomic_DNA"/>
</dbReference>